<feature type="region of interest" description="Disordered" evidence="4">
    <location>
        <begin position="355"/>
        <end position="419"/>
    </location>
</feature>
<evidence type="ECO:0000256" key="2">
    <source>
        <dbReference type="ARBA" id="ARBA00022525"/>
    </source>
</evidence>
<dbReference type="PANTHER" id="PTHR36108">
    <property type="entry name" value="COLOSSIN-B-RELATED"/>
    <property type="match status" value="1"/>
</dbReference>
<feature type="compositionally biased region" description="Basic and acidic residues" evidence="4">
    <location>
        <begin position="393"/>
        <end position="414"/>
    </location>
</feature>
<evidence type="ECO:0000256" key="5">
    <source>
        <dbReference type="SAM" id="Phobius"/>
    </source>
</evidence>
<keyword evidence="8" id="KW-1185">Reference proteome</keyword>
<sequence>MKNKLQQFIVKLLAATLAIILAVPTNVFAMKQSKSNIYTAATSVMGVQEKDTSKEETENTDSSLIKSAVSQEETTDYIIEKSATLSKTTGQVDYKIVVKTKDPSKEFTENQITTFGITENTDDEKLSVDDVKVLDADGNETDIKFDQHTPNLLNAKEDIRTTGITSAKPQYGMVYYLSTKLTEEALKNLEEKSPQLALDFTIASPNQNPVQTRYSLETTNPDTTEITIDNDNNVVNQAAELVEKEDNLHLYKGEYKKEEKTLFQTTPAHLVWTDYINAKDDKEFAIDFDLDENQDTENSQIKIDYYEASDKGYVLNQSFSKTVDFTNSLNLTIPQGYIAKLEVITKPKENTNAKEYEFNGIKIQNPSYTEETSQAGEEEKPSEDDADPLPADTSKEENSKTKEEDERQKTEESGKNAQSAIALNKDAYISDLKENNKLSTNLENATKQIVPVLESYNKEEINWDDFKASIQNIAKAENIDSAQAEEIISALLRGLNEDKYKVANVDIKEATNFDQASENALTTEEIKALIKEEFAKKDAGQITEEELEASLASIREKNNITNEDFVNILRDLYKNDEIANDSQEDTTTIKTDKTKEKALAEKLAEENLSTEDFITFLQSYVKSYDIKEDQLESLLKDKQAEVEKVIGDFTIDEIVAAAYLEGLNPHIFAEDNPTVIEADFDDVDFKTELEYYTETLTRATNEQKLFDIVRKTQPGLKDHAIRNDYVGWKINIPGTDDSGNDITEFKKDKYEYDNLNFSIYAPAGQSLEDYKVVVEDGQDGTTDYSGSMTEKKGEHYIYSFSIPKNKLTEKGYNIYVVAKEPKKRQNYAIGVKISPDKNYVNELVKDFDKDFEELSQKYPFLIKWKDTSAANPYRNGINLIDTRMVYLEPKGWQDLFPYNGFRSLDYNDNIDDTDIMKNRVSMFGNIKEDGQITWTISETFPAERLVNKNTVGIDAYSAKTDGQGLTGPSVQILVPNDNGGYDVTDLGNVAKETLQKKIGNKPGTIVNYTFTDKATNKEEFTTLSLDSGKSASIAYKPSLLQREEGAEKDTSGLAYLHKVQEHKDGSGYEVALSKDQANTMKAFIPSNPNANPRYNDPAFTKTGVIVFCLNPGKPEPTRQYKFNGTITKGEWSTAEKDWATNGRAIAALATANEAKSSPLYKGTVNEEYYASLYEYVLRLYWYGQELAEEYQLDEQSYYKIIQYNLYYWLAGENYAESFRNGGGYNPNYFSSAEYSYAQGLKNRIAEGKDWGKVNKDEEIQFFYYGHDKTRSYQNTITGDTKKTAKKGSVTVNKIDQDQDGKKLPGAYFQLLDKNKDPIKTLVTDENGVAVFEDLDYGTYYIKEVQGPKGYQFKEEISDAIVVGKEQAHYTFNYKNKKNEIEFRKVNEKGLAMDGVVFELSLNGRALSGQDQISGKDGKFSWKELTPGNYQVVEKDISKYPEYSENEGRTVASFRVDENNIIQDKKIYYPNGNSKIDIKNEKNEGKPIGIEFTKVDLKTENPLEGAEFVLEYRKPDSSIFRELPGSRTRSNSQGKLVWNDLVDGDYRVIETKAPDGNYDTDLNLGEKATFTIVKNQNGYYEIKDKDQLDLKITNTAKPEEPKITTSEFEFTKEDKETKDKLQGVEFTLTSEGEVGEKGKEFDYKVSKTTDENGKIKFETLYPGTYTLKETKQLPGYQENKKTWTVVVDDQGETKVQSQGGGYKIETSKEQTFDNTYVSLKASIKETNNEGVFLYTMKIKPKKDIYGISLQPNSSDITGDLTRQGTIDITGLEVGKEKTFSRTFSIRDIDKINKNTDIYPVNQVMILKDGGGNQQTASISPTFKVIEDSGPLTITNEKEKPKSANLTIRKYDKDTNLGLEGAEFELYDNASATGKPIDKATSNEHGYATFNSENIQLDTTYYVKEVKAPEGYKFTSAITKVTSSAQSDNTINAEIPNEKNNSRFELYKKDSNGNYLEGAKFRLLDENQNKFEPDRIETTDSNGYIKFDNLKAGKTYYLEEVEAPDGYRKKEGKLKLIVDKDGYISWKNESLVEEADSAEPSKIITNDVLKVEKNAKSESYNYEFANNPNYMNARDYVEATDPENSLITYYLMLKPNFVDGSSATNKPTMLGLNATNANLEKVELFDVNPGRNSKEISVVNEKLYIGGLMNSKSIDDRVISYLDRTQAQNSDAGNITMGSSTISEKTTNIIENNQTNNAFIKFPHNGSEGRFDGNWSYIVKVTAKIVDKYQKSQIGYNWKTIDTPNNNDAILHHFDLPALYEKEVITEENEDKNTEAPSFTVINQKKPSIDFVKQDGASKNPLYGAEFVLYKGDEEVKDSLTSSDRDGKFGFDNLEDGSYTVYETVPPEGYPYAERFIVSTFTVENGKVKDLKTNQKYGEEIIENFDSNEAYPIYNKVNEIKFKKVGKDNKPLAGAKFKLDRVWDSYDDKGDLQPNRQTVLENIETLDDGIIALSATEPGRYQLVETYAPKGYQQIKTDNDEEVKIGGQIVAEFTVERGSLDIKNILVGDKYIQDMTGKTDPLEIVNKEVGEGKFQVNKVKKDGNTTNPLTGAKFLLKDMESDQYVNTDGTLTTNSGSALTSGDATVNYENLTAGKYELREFKSPDGYVRTINTWNIVVAKDGKTTIIENEKLDNDVTAEITPEATSSPAILKLVNKSNEIEFTKIDSKIDKALAGVEFEVWWDQQGNIENRYEDTEESQYKNYVKIKNPDGGATFTTDSKGKFKLSNLKTGHYKIYETLPKGYKVTDQPTDNEPIAKATGEFVNEFYVDMDGDIKKNDNGIVGGDKEEPITTIKNTPITGKFRVQKVGEDGVEKLDGAEFALYKVIAGQADKEKYIKQEVVKDSDDNKIPGRIEFADLKDGQYLLEETKAPDGYVMSATKWEVTVEDGRVNISSTDESSSFTRTDDTLTLNVVNKKASYPSTGGNGPKIAFAILGTATMLAAIAYYAIYQKDKNKVLP</sequence>
<keyword evidence="2" id="KW-0964">Secreted</keyword>
<evidence type="ECO:0000256" key="3">
    <source>
        <dbReference type="ARBA" id="ARBA00022729"/>
    </source>
</evidence>
<comment type="caution">
    <text evidence="7">The sequence shown here is derived from an EMBL/GenBank/DDBJ whole genome shotgun (WGS) entry which is preliminary data.</text>
</comment>
<organism evidence="7 8">
    <name type="scientific">Anaerococcus cruorum</name>
    <dbReference type="NCBI Taxonomy" id="3115617"/>
    <lineage>
        <taxon>Bacteria</taxon>
        <taxon>Bacillati</taxon>
        <taxon>Bacillota</taxon>
        <taxon>Tissierellia</taxon>
        <taxon>Tissierellales</taxon>
        <taxon>Peptoniphilaceae</taxon>
        <taxon>Anaerococcus</taxon>
    </lineage>
</organism>
<keyword evidence="3" id="KW-0732">Signal</keyword>
<evidence type="ECO:0000256" key="1">
    <source>
        <dbReference type="ARBA" id="ARBA00007257"/>
    </source>
</evidence>
<feature type="domain" description="SpaA-like prealbumin fold" evidence="6">
    <location>
        <begin position="1606"/>
        <end position="1695"/>
    </location>
</feature>
<gene>
    <name evidence="7" type="ORF">ACCQ40_00575</name>
</gene>
<proteinExistence type="inferred from homology"/>
<feature type="domain" description="SpaA-like prealbumin fold" evidence="6">
    <location>
        <begin position="2798"/>
        <end position="2894"/>
    </location>
</feature>
<protein>
    <submittedName>
        <fullName evidence="7">SpaA isopeptide-forming pilin-related protein</fullName>
    </submittedName>
</protein>
<feature type="transmembrane region" description="Helical" evidence="5">
    <location>
        <begin position="2927"/>
        <end position="2946"/>
    </location>
</feature>
<feature type="domain" description="SpaA-like prealbumin fold" evidence="6">
    <location>
        <begin position="1843"/>
        <end position="1935"/>
    </location>
</feature>
<evidence type="ECO:0000256" key="4">
    <source>
        <dbReference type="SAM" id="MobiDB-lite"/>
    </source>
</evidence>
<dbReference type="Proteomes" id="UP001638015">
    <property type="component" value="Unassembled WGS sequence"/>
</dbReference>
<feature type="domain" description="SpaA-like prealbumin fold" evidence="6">
    <location>
        <begin position="1942"/>
        <end position="2027"/>
    </location>
</feature>
<feature type="compositionally biased region" description="Polar residues" evidence="4">
    <location>
        <begin position="362"/>
        <end position="375"/>
    </location>
</feature>
<feature type="domain" description="SpaA-like prealbumin fold" evidence="6">
    <location>
        <begin position="2536"/>
        <end position="2625"/>
    </location>
</feature>
<feature type="domain" description="SpaA-like prealbumin fold" evidence="6">
    <location>
        <begin position="1287"/>
        <end position="1376"/>
    </location>
</feature>
<keyword evidence="5" id="KW-0472">Membrane</keyword>
<dbReference type="Pfam" id="PF17802">
    <property type="entry name" value="SpaA"/>
    <property type="match status" value="11"/>
</dbReference>
<feature type="domain" description="SpaA-like prealbumin fold" evidence="6">
    <location>
        <begin position="2286"/>
        <end position="2368"/>
    </location>
</feature>
<dbReference type="Gene3D" id="2.60.40.10">
    <property type="entry name" value="Immunoglobulins"/>
    <property type="match status" value="11"/>
</dbReference>
<keyword evidence="5" id="KW-1133">Transmembrane helix</keyword>
<evidence type="ECO:0000259" key="6">
    <source>
        <dbReference type="Pfam" id="PF17802"/>
    </source>
</evidence>
<dbReference type="InterPro" id="IPR041033">
    <property type="entry name" value="SpaA_PFL_dom_1"/>
</dbReference>
<reference evidence="7 8" key="1">
    <citation type="journal article" date="2025" name="Anaerobe">
        <title>Description of Anaerococcus kampingiae sp. nov., Anaerococcus groningensis sp. nov., Anaerococcus martiniensis sp. nov., and Anaerococcus cruorum sp. nov., isolated from human clinical specimens.</title>
        <authorList>
            <person name="Boiten K.E."/>
            <person name="Meijer J."/>
            <person name="van Wezel E.M."/>
            <person name="Veloo A.C.M."/>
        </authorList>
    </citation>
    <scope>NUCLEOTIDE SEQUENCE [LARGE SCALE GENOMIC DNA]</scope>
    <source>
        <strain evidence="7 8">ENR1039</strain>
    </source>
</reference>
<dbReference type="InterPro" id="IPR013783">
    <property type="entry name" value="Ig-like_fold"/>
</dbReference>
<keyword evidence="5" id="KW-0812">Transmembrane</keyword>
<feature type="domain" description="SpaA-like prealbumin fold" evidence="6">
    <location>
        <begin position="1379"/>
        <end position="1436"/>
    </location>
</feature>
<dbReference type="RefSeq" id="WP_410032177.1">
    <property type="nucleotide sequence ID" value="NZ_JBGMEH010000001.1"/>
</dbReference>
<dbReference type="PANTHER" id="PTHR36108:SF13">
    <property type="entry name" value="COLOSSIN-B-RELATED"/>
    <property type="match status" value="1"/>
</dbReference>
<dbReference type="SUPFAM" id="SSF49478">
    <property type="entry name" value="Cna protein B-type domain"/>
    <property type="match status" value="5"/>
</dbReference>
<comment type="similarity">
    <text evidence="1">Belongs to the serine-aspartate repeat-containing protein (SDr) family.</text>
</comment>
<name>A0ABW9MTX9_9FIRM</name>
<dbReference type="EMBL" id="JBGMEH010000001">
    <property type="protein sequence ID" value="MFO3715277.1"/>
    <property type="molecule type" value="Genomic_DNA"/>
</dbReference>
<feature type="domain" description="SpaA-like prealbumin fold" evidence="6">
    <location>
        <begin position="2397"/>
        <end position="2483"/>
    </location>
</feature>
<feature type="domain" description="SpaA-like prealbumin fold" evidence="6">
    <location>
        <begin position="2657"/>
        <end position="2747"/>
    </location>
</feature>
<evidence type="ECO:0000313" key="8">
    <source>
        <dbReference type="Proteomes" id="UP001638015"/>
    </source>
</evidence>
<accession>A0ABW9MTX9</accession>
<feature type="domain" description="SpaA-like prealbumin fold" evidence="6">
    <location>
        <begin position="1489"/>
        <end position="1584"/>
    </location>
</feature>
<evidence type="ECO:0000313" key="7">
    <source>
        <dbReference type="EMBL" id="MFO3715277.1"/>
    </source>
</evidence>